<name>A0ACB9FJ76_ARCLA</name>
<evidence type="ECO:0000313" key="2">
    <source>
        <dbReference type="Proteomes" id="UP001055879"/>
    </source>
</evidence>
<dbReference type="Proteomes" id="UP001055879">
    <property type="component" value="Linkage Group LG01"/>
</dbReference>
<comment type="caution">
    <text evidence="1">The sequence shown here is derived from an EMBL/GenBank/DDBJ whole genome shotgun (WGS) entry which is preliminary data.</text>
</comment>
<accession>A0ACB9FJ76</accession>
<gene>
    <name evidence="1" type="ORF">L6452_01823</name>
</gene>
<reference evidence="2" key="1">
    <citation type="journal article" date="2022" name="Mol. Ecol. Resour.">
        <title>The genomes of chicory, endive, great burdock and yacon provide insights into Asteraceae palaeo-polyploidization history and plant inulin production.</title>
        <authorList>
            <person name="Fan W."/>
            <person name="Wang S."/>
            <person name="Wang H."/>
            <person name="Wang A."/>
            <person name="Jiang F."/>
            <person name="Liu H."/>
            <person name="Zhao H."/>
            <person name="Xu D."/>
            <person name="Zhang Y."/>
        </authorList>
    </citation>
    <scope>NUCLEOTIDE SEQUENCE [LARGE SCALE GENOMIC DNA]</scope>
    <source>
        <strain evidence="2">cv. Niubang</strain>
    </source>
</reference>
<reference evidence="1 2" key="2">
    <citation type="journal article" date="2022" name="Mol. Ecol. Resour.">
        <title>The genomes of chicory, endive, great burdock and yacon provide insights into Asteraceae paleo-polyploidization history and plant inulin production.</title>
        <authorList>
            <person name="Fan W."/>
            <person name="Wang S."/>
            <person name="Wang H."/>
            <person name="Wang A."/>
            <person name="Jiang F."/>
            <person name="Liu H."/>
            <person name="Zhao H."/>
            <person name="Xu D."/>
            <person name="Zhang Y."/>
        </authorList>
    </citation>
    <scope>NUCLEOTIDE SEQUENCE [LARGE SCALE GENOMIC DNA]</scope>
    <source>
        <strain evidence="2">cv. Niubang</strain>
    </source>
</reference>
<evidence type="ECO:0000313" key="1">
    <source>
        <dbReference type="EMBL" id="KAI3770682.1"/>
    </source>
</evidence>
<organism evidence="1 2">
    <name type="scientific">Arctium lappa</name>
    <name type="common">Greater burdock</name>
    <name type="synonym">Lappa major</name>
    <dbReference type="NCBI Taxonomy" id="4217"/>
    <lineage>
        <taxon>Eukaryota</taxon>
        <taxon>Viridiplantae</taxon>
        <taxon>Streptophyta</taxon>
        <taxon>Embryophyta</taxon>
        <taxon>Tracheophyta</taxon>
        <taxon>Spermatophyta</taxon>
        <taxon>Magnoliopsida</taxon>
        <taxon>eudicotyledons</taxon>
        <taxon>Gunneridae</taxon>
        <taxon>Pentapetalae</taxon>
        <taxon>asterids</taxon>
        <taxon>campanulids</taxon>
        <taxon>Asterales</taxon>
        <taxon>Asteraceae</taxon>
        <taxon>Carduoideae</taxon>
        <taxon>Cardueae</taxon>
        <taxon>Arctiinae</taxon>
        <taxon>Arctium</taxon>
    </lineage>
</organism>
<keyword evidence="2" id="KW-1185">Reference proteome</keyword>
<protein>
    <submittedName>
        <fullName evidence="1">Uncharacterized protein</fullName>
    </submittedName>
</protein>
<dbReference type="EMBL" id="CM042047">
    <property type="protein sequence ID" value="KAI3770682.1"/>
    <property type="molecule type" value="Genomic_DNA"/>
</dbReference>
<sequence>MLLSILIVSVETGKKSPTNLFSNLKICKDQETDNEDQKADITKLKKEHKKLYGEGETHRQLQCLADDLAEVRFD</sequence>
<proteinExistence type="predicted"/>